<dbReference type="InterPro" id="IPR003658">
    <property type="entry name" value="Anti-sigma_ant"/>
</dbReference>
<dbReference type="AlphaFoldDB" id="A0A5D0U608"/>
<feature type="region of interest" description="Disordered" evidence="3">
    <location>
        <begin position="1"/>
        <end position="34"/>
    </location>
</feature>
<sequence>MPAPPAQAPPARAPAPTPPLRNPPFTSQNRQTPVAAEPELTVQVSDLAGYALVSVSGSIDYHTHPALAEQLDQAITATRLAVIVDMAHVDFCDSSGLNCFARAYQRAHTRGISLVAAGLRDRVHRVFTMTGLDFGVHLQPDLETAVRWLENGSRRPSPDLA</sequence>
<dbReference type="Pfam" id="PF01740">
    <property type="entry name" value="STAS"/>
    <property type="match status" value="1"/>
</dbReference>
<organism evidence="5 6">
    <name type="scientific">Actinomadura syzygii</name>
    <dbReference type="NCBI Taxonomy" id="1427538"/>
    <lineage>
        <taxon>Bacteria</taxon>
        <taxon>Bacillati</taxon>
        <taxon>Actinomycetota</taxon>
        <taxon>Actinomycetes</taxon>
        <taxon>Streptosporangiales</taxon>
        <taxon>Thermomonosporaceae</taxon>
        <taxon>Actinomadura</taxon>
    </lineage>
</organism>
<dbReference type="InterPro" id="IPR036513">
    <property type="entry name" value="STAS_dom_sf"/>
</dbReference>
<dbReference type="Proteomes" id="UP000322634">
    <property type="component" value="Unassembled WGS sequence"/>
</dbReference>
<dbReference type="PANTHER" id="PTHR33495:SF2">
    <property type="entry name" value="ANTI-SIGMA FACTOR ANTAGONIST TM_1081-RELATED"/>
    <property type="match status" value="1"/>
</dbReference>
<gene>
    <name evidence="5" type="ORF">FXF65_21950</name>
</gene>
<name>A0A5D0U608_9ACTN</name>
<dbReference type="Gene3D" id="3.30.750.24">
    <property type="entry name" value="STAS domain"/>
    <property type="match status" value="1"/>
</dbReference>
<dbReference type="OrthoDB" id="3297400at2"/>
<evidence type="ECO:0000313" key="5">
    <source>
        <dbReference type="EMBL" id="TYC13170.1"/>
    </source>
</evidence>
<dbReference type="NCBIfam" id="TIGR00377">
    <property type="entry name" value="ant_ant_sig"/>
    <property type="match status" value="1"/>
</dbReference>
<keyword evidence="6" id="KW-1185">Reference proteome</keyword>
<feature type="domain" description="STAS" evidence="4">
    <location>
        <begin position="40"/>
        <end position="149"/>
    </location>
</feature>
<dbReference type="PROSITE" id="PS50801">
    <property type="entry name" value="STAS"/>
    <property type="match status" value="1"/>
</dbReference>
<feature type="compositionally biased region" description="Pro residues" evidence="3">
    <location>
        <begin position="1"/>
        <end position="22"/>
    </location>
</feature>
<comment type="caution">
    <text evidence="5">The sequence shown here is derived from an EMBL/GenBank/DDBJ whole genome shotgun (WGS) entry which is preliminary data.</text>
</comment>
<dbReference type="EMBL" id="VSFF01000008">
    <property type="protein sequence ID" value="TYC13170.1"/>
    <property type="molecule type" value="Genomic_DNA"/>
</dbReference>
<evidence type="ECO:0000256" key="2">
    <source>
        <dbReference type="RuleBase" id="RU003749"/>
    </source>
</evidence>
<reference evidence="5 6" key="1">
    <citation type="submission" date="2019-08" db="EMBL/GenBank/DDBJ databases">
        <title>Actinomadura sp. nov. CYP1-5 isolated from mountain soil.</title>
        <authorList>
            <person name="Songsumanus A."/>
            <person name="Kuncharoen N."/>
            <person name="Kudo T."/>
            <person name="Yuki M."/>
            <person name="Igarashi Y."/>
            <person name="Tanasupawat S."/>
        </authorList>
    </citation>
    <scope>NUCLEOTIDE SEQUENCE [LARGE SCALE GENOMIC DNA]</scope>
    <source>
        <strain evidence="5 6">GKU157</strain>
    </source>
</reference>
<evidence type="ECO:0000256" key="1">
    <source>
        <dbReference type="ARBA" id="ARBA00009013"/>
    </source>
</evidence>
<evidence type="ECO:0000259" key="4">
    <source>
        <dbReference type="PROSITE" id="PS50801"/>
    </source>
</evidence>
<comment type="similarity">
    <text evidence="1 2">Belongs to the anti-sigma-factor antagonist family.</text>
</comment>
<protein>
    <recommendedName>
        <fullName evidence="2">Anti-sigma factor antagonist</fullName>
    </recommendedName>
</protein>
<dbReference type="CDD" id="cd07043">
    <property type="entry name" value="STAS_anti-anti-sigma_factors"/>
    <property type="match status" value="1"/>
</dbReference>
<dbReference type="InterPro" id="IPR002645">
    <property type="entry name" value="STAS_dom"/>
</dbReference>
<evidence type="ECO:0000256" key="3">
    <source>
        <dbReference type="SAM" id="MobiDB-lite"/>
    </source>
</evidence>
<evidence type="ECO:0000313" key="6">
    <source>
        <dbReference type="Proteomes" id="UP000322634"/>
    </source>
</evidence>
<dbReference type="GO" id="GO:0043856">
    <property type="term" value="F:anti-sigma factor antagonist activity"/>
    <property type="evidence" value="ECO:0007669"/>
    <property type="project" value="InterPro"/>
</dbReference>
<dbReference type="PANTHER" id="PTHR33495">
    <property type="entry name" value="ANTI-SIGMA FACTOR ANTAGONIST TM_1081-RELATED-RELATED"/>
    <property type="match status" value="1"/>
</dbReference>
<accession>A0A5D0U608</accession>
<dbReference type="SUPFAM" id="SSF52091">
    <property type="entry name" value="SpoIIaa-like"/>
    <property type="match status" value="1"/>
</dbReference>
<proteinExistence type="inferred from homology"/>